<organism evidence="1 2">
    <name type="scientific">Coemansia nantahalensis</name>
    <dbReference type="NCBI Taxonomy" id="2789366"/>
    <lineage>
        <taxon>Eukaryota</taxon>
        <taxon>Fungi</taxon>
        <taxon>Fungi incertae sedis</taxon>
        <taxon>Zoopagomycota</taxon>
        <taxon>Kickxellomycotina</taxon>
        <taxon>Kickxellomycetes</taxon>
        <taxon>Kickxellales</taxon>
        <taxon>Kickxellaceae</taxon>
        <taxon>Coemansia</taxon>
    </lineage>
</organism>
<sequence length="837" mass="90711">MVELENVQVFTVNRDDFENRAAYFVDCTYGSSVEDSDTQPAALWPAWVPIELLLDQGTDKTRGIFDESDQQPEGGDGGSQSGDGSHQSGGPGAKYGSAWWLEDLSKYKRLMNRDSGLLVYDRANPLRIQGNADGDSGRGAQLAARVRARTATGDDTVDAAGTDGGMGDDGLGEASSSEEEEEEEDSSASDDGQIGDEHVSGSGHGMSHHANHIAVFLPELNLACTAEQYTTAYEIVTELLVFIDPEKAAYMDHLNTIQLSMDMSDLRGLLSVIRATQSALRERIPMIHDWYTLQRGWATQSRRGGDGAWARPPAAALLTLGRHRQALELQLRTALDLFGAAQKQKRQQLREPWTGAEHGARSHSPQRSPDGAEDEGRPSQQGGGGGVRRRAEESNNAIARTIRLFINKAAWHMLENDGQPMCDVILRWASLRAVTMSDQATHLVSEVHLLYVINRQPDPMFTDLVGPYVRPRDPVPDFCVQKMLRVQWSELAPVGGITIVERFEVDLHPLRLQLSYDIAQKLVNYLYPPQDASAAAAADAATGPPRAPSRRQRRPTEASFAPDDAEPATATGASASSISGTPLDDSASAHSPSASGAASPRSFTPARPTAAGGSGRSLLAARMRQRAAIPPSAPAEGRRASSEGPLLGLAAGDLPQPLQHSVSGLVPGATGHTGPTPLLPESGSMMNLPQGGDNRDQIDEMKKRASSNKTFLNVKIGGSTLCISYQGRRANNITDLRDFEFRAPTLELRNEVESYFELLMQVKREYRSVVVQHTGALVKEKLRQLHNRKAWSKTSSGPDWAARRLLISMDRRIDQERQANLSVALHDAAAAAAATPV</sequence>
<comment type="caution">
    <text evidence="1">The sequence shown here is derived from an EMBL/GenBank/DDBJ whole genome shotgun (WGS) entry which is preliminary data.</text>
</comment>
<reference evidence="1" key="1">
    <citation type="submission" date="2022-07" db="EMBL/GenBank/DDBJ databases">
        <title>Phylogenomic reconstructions and comparative analyses of Kickxellomycotina fungi.</title>
        <authorList>
            <person name="Reynolds N.K."/>
            <person name="Stajich J.E."/>
            <person name="Barry K."/>
            <person name="Grigoriev I.V."/>
            <person name="Crous P."/>
            <person name="Smith M.E."/>
        </authorList>
    </citation>
    <scope>NUCLEOTIDE SEQUENCE</scope>
    <source>
        <strain evidence="1">CBS 109366</strain>
    </source>
</reference>
<evidence type="ECO:0000313" key="2">
    <source>
        <dbReference type="Proteomes" id="UP001140234"/>
    </source>
</evidence>
<proteinExistence type="predicted"/>
<gene>
    <name evidence="1" type="primary">FMP27_1</name>
    <name evidence="1" type="ORF">IWQ57_003848</name>
</gene>
<accession>A0ACC1JUW0</accession>
<feature type="non-terminal residue" evidence="1">
    <location>
        <position position="837"/>
    </location>
</feature>
<dbReference type="Proteomes" id="UP001140234">
    <property type="component" value="Unassembled WGS sequence"/>
</dbReference>
<protein>
    <submittedName>
        <fullName evidence="1">Protein SABRE</fullName>
    </submittedName>
</protein>
<evidence type="ECO:0000313" key="1">
    <source>
        <dbReference type="EMBL" id="KAJ2767699.1"/>
    </source>
</evidence>
<dbReference type="EMBL" id="JANBUJ010001359">
    <property type="protein sequence ID" value="KAJ2767699.1"/>
    <property type="molecule type" value="Genomic_DNA"/>
</dbReference>
<keyword evidence="2" id="KW-1185">Reference proteome</keyword>
<name>A0ACC1JUW0_9FUNG</name>